<sequence length="412" mass="43638">MTPRARRRSIQFANARGERLAGVLHLPADAPRAAVLYAACFTCGKDIPVAVRLGNALAEAGFAMLRFDLAGLGESEGDFTAGSFSAQVDDLLHAADWMTQQALPPQLLIGHSIGGGAVLTAAPRLPTVRAVATLAAPADLEHLVGLLRAAAGDSLDGRATLELGGRRFEFSRGFLEDLAAQTPFTETAAQLQRPLLVLHAPDDDTVPYAHGLALFEAAAEPRGFVSLDGADHLLRRQADVDYAAALIAGWAGRHLTPRAGSKAQRLPTVGDSEVVVRSRPGQRFAQDIHTRDHHWVADEPLALEGDNLGPAPYPLLLSALGACTAMTLQGYAARKGWPLSAVTVRLEHRQVAGQGAGSLAIERNIEVEGTLDPAQRARLLEIANRCPVHRSLSSTPIAIRTELKAIASENGG</sequence>
<dbReference type="Pfam" id="PF12146">
    <property type="entry name" value="Hydrolase_4"/>
    <property type="match status" value="1"/>
</dbReference>
<gene>
    <name evidence="2" type="ORF">Thpro_020911</name>
</gene>
<dbReference type="InterPro" id="IPR015946">
    <property type="entry name" value="KH_dom-like_a/b"/>
</dbReference>
<dbReference type="ESTHER" id="9gamm-a0a1a6c5l6">
    <property type="family name" value="Est-OsmC"/>
</dbReference>
<feature type="domain" description="Serine aminopeptidase S33" evidence="1">
    <location>
        <begin position="52"/>
        <end position="138"/>
    </location>
</feature>
<dbReference type="Gene3D" id="3.40.50.1820">
    <property type="entry name" value="alpha/beta hydrolase"/>
    <property type="match status" value="1"/>
</dbReference>
<dbReference type="AlphaFoldDB" id="A0A1A6C5L6"/>
<dbReference type="OrthoDB" id="9789573at2"/>
<protein>
    <recommendedName>
        <fullName evidence="1">Serine aminopeptidase S33 domain-containing protein</fullName>
    </recommendedName>
</protein>
<dbReference type="EMBL" id="JQSG02000002">
    <property type="protein sequence ID" value="OBS09861.1"/>
    <property type="molecule type" value="Genomic_DNA"/>
</dbReference>
<dbReference type="InterPro" id="IPR029058">
    <property type="entry name" value="AB_hydrolase_fold"/>
</dbReference>
<accession>A0A1A6C5L6</accession>
<evidence type="ECO:0000259" key="1">
    <source>
        <dbReference type="Pfam" id="PF12146"/>
    </source>
</evidence>
<dbReference type="STRING" id="160660.BJI67_05540"/>
<dbReference type="Pfam" id="PF02566">
    <property type="entry name" value="OsmC"/>
    <property type="match status" value="1"/>
</dbReference>
<comment type="caution">
    <text evidence="2">The sequence shown here is derived from an EMBL/GenBank/DDBJ whole genome shotgun (WGS) entry which is preliminary data.</text>
</comment>
<dbReference type="InterPro" id="IPR022742">
    <property type="entry name" value="Hydrolase_4"/>
</dbReference>
<dbReference type="Proteomes" id="UP000029273">
    <property type="component" value="Unassembled WGS sequence"/>
</dbReference>
<dbReference type="InterPro" id="IPR036102">
    <property type="entry name" value="OsmC/Ohrsf"/>
</dbReference>
<dbReference type="SUPFAM" id="SSF53474">
    <property type="entry name" value="alpha/beta-Hydrolases"/>
    <property type="match status" value="1"/>
</dbReference>
<organism evidence="2 3">
    <name type="scientific">Acidihalobacter prosperus</name>
    <dbReference type="NCBI Taxonomy" id="160660"/>
    <lineage>
        <taxon>Bacteria</taxon>
        <taxon>Pseudomonadati</taxon>
        <taxon>Pseudomonadota</taxon>
        <taxon>Gammaproteobacteria</taxon>
        <taxon>Chromatiales</taxon>
        <taxon>Ectothiorhodospiraceae</taxon>
        <taxon>Acidihalobacter</taxon>
    </lineage>
</organism>
<name>A0A1A6C5L6_9GAMM</name>
<dbReference type="RefSeq" id="WP_038089657.1">
    <property type="nucleotide sequence ID" value="NZ_JQSG02000002.1"/>
</dbReference>
<dbReference type="PANTHER" id="PTHR39624">
    <property type="entry name" value="PROTEIN INVOLVED IN RIMO-MEDIATED BETA-METHYLTHIOLATION OF RIBOSOMAL PROTEIN S12 YCAO"/>
    <property type="match status" value="1"/>
</dbReference>
<dbReference type="PANTHER" id="PTHR39624:SF2">
    <property type="entry name" value="OSMC-LIKE PROTEIN"/>
    <property type="match status" value="1"/>
</dbReference>
<dbReference type="SUPFAM" id="SSF82784">
    <property type="entry name" value="OsmC-like"/>
    <property type="match status" value="1"/>
</dbReference>
<proteinExistence type="predicted"/>
<evidence type="ECO:0000313" key="3">
    <source>
        <dbReference type="Proteomes" id="UP000029273"/>
    </source>
</evidence>
<evidence type="ECO:0000313" key="2">
    <source>
        <dbReference type="EMBL" id="OBS09861.1"/>
    </source>
</evidence>
<dbReference type="InterPro" id="IPR003718">
    <property type="entry name" value="OsmC/Ohr_fam"/>
</dbReference>
<reference evidence="2 3" key="1">
    <citation type="journal article" date="2014" name="Genome Announc.">
        <title>Draft Genome Sequence of the Iron-Oxidizing, Acidophilic, and Halotolerant 'Thiobacillus prosperus' Type Strain DSM 5130.</title>
        <authorList>
            <person name="Ossandon F.J."/>
            <person name="Cardenas J.P."/>
            <person name="Corbett M."/>
            <person name="Quatrini R."/>
            <person name="Holmes D.S."/>
            <person name="Watkin E."/>
        </authorList>
    </citation>
    <scope>NUCLEOTIDE SEQUENCE [LARGE SCALE GENOMIC DNA]</scope>
    <source>
        <strain evidence="2 3">DSM 5130</strain>
    </source>
</reference>
<keyword evidence="3" id="KW-1185">Reference proteome</keyword>
<dbReference type="Gene3D" id="3.30.300.20">
    <property type="match status" value="1"/>
</dbReference>